<dbReference type="Gene3D" id="3.40.1110.10">
    <property type="entry name" value="Calcium-transporting ATPase, cytoplasmic domain N"/>
    <property type="match status" value="1"/>
</dbReference>
<dbReference type="NCBIfam" id="TIGR01494">
    <property type="entry name" value="ATPase_P-type"/>
    <property type="match status" value="2"/>
</dbReference>
<evidence type="ECO:0000313" key="13">
    <source>
        <dbReference type="Proteomes" id="UP001479436"/>
    </source>
</evidence>
<dbReference type="InterPro" id="IPR006068">
    <property type="entry name" value="ATPase_P-typ_cation-transptr_C"/>
</dbReference>
<organism evidence="12 13">
    <name type="scientific">Basidiobolus ranarum</name>
    <dbReference type="NCBI Taxonomy" id="34480"/>
    <lineage>
        <taxon>Eukaryota</taxon>
        <taxon>Fungi</taxon>
        <taxon>Fungi incertae sedis</taxon>
        <taxon>Zoopagomycota</taxon>
        <taxon>Entomophthoromycotina</taxon>
        <taxon>Basidiobolomycetes</taxon>
        <taxon>Basidiobolales</taxon>
        <taxon>Basidiobolaceae</taxon>
        <taxon>Basidiobolus</taxon>
    </lineage>
</organism>
<feature type="transmembrane region" description="Helical" evidence="10">
    <location>
        <begin position="374"/>
        <end position="396"/>
    </location>
</feature>
<feature type="transmembrane region" description="Helical" evidence="10">
    <location>
        <begin position="858"/>
        <end position="879"/>
    </location>
</feature>
<dbReference type="InterPro" id="IPR023214">
    <property type="entry name" value="HAD_sf"/>
</dbReference>
<dbReference type="InterPro" id="IPR036412">
    <property type="entry name" value="HAD-like_sf"/>
</dbReference>
<feature type="transmembrane region" description="Helical" evidence="10">
    <location>
        <begin position="131"/>
        <end position="154"/>
    </location>
</feature>
<dbReference type="Pfam" id="PF00690">
    <property type="entry name" value="Cation_ATPase_N"/>
    <property type="match status" value="1"/>
</dbReference>
<dbReference type="SMART" id="SM00831">
    <property type="entry name" value="Cation_ATPase_N"/>
    <property type="match status" value="1"/>
</dbReference>
<dbReference type="Pfam" id="PF13246">
    <property type="entry name" value="Cation_ATPase"/>
    <property type="match status" value="1"/>
</dbReference>
<dbReference type="InterPro" id="IPR044492">
    <property type="entry name" value="P_typ_ATPase_HD_dom"/>
</dbReference>
<evidence type="ECO:0000256" key="5">
    <source>
        <dbReference type="ARBA" id="ARBA00022840"/>
    </source>
</evidence>
<comment type="caution">
    <text evidence="12">The sequence shown here is derived from an EMBL/GenBank/DDBJ whole genome shotgun (WGS) entry which is preliminary data.</text>
</comment>
<feature type="domain" description="Cation-transporting P-type ATPase N-terminal" evidence="11">
    <location>
        <begin position="82"/>
        <end position="155"/>
    </location>
</feature>
<comment type="subcellular location">
    <subcellularLocation>
        <location evidence="1">Cell membrane</location>
        <topology evidence="1">Multi-pass membrane protein</topology>
    </subcellularLocation>
</comment>
<keyword evidence="6" id="KW-1278">Translocase</keyword>
<feature type="transmembrane region" description="Helical" evidence="10">
    <location>
        <begin position="991"/>
        <end position="1012"/>
    </location>
</feature>
<dbReference type="SFLD" id="SFLDG00002">
    <property type="entry name" value="C1.7:_P-type_atpase_like"/>
    <property type="match status" value="1"/>
</dbReference>
<dbReference type="Gene3D" id="2.70.150.10">
    <property type="entry name" value="Calcium-transporting ATPase, cytoplasmic transduction domain A"/>
    <property type="match status" value="1"/>
</dbReference>
<evidence type="ECO:0000256" key="1">
    <source>
        <dbReference type="ARBA" id="ARBA00004651"/>
    </source>
</evidence>
<dbReference type="InterPro" id="IPR023298">
    <property type="entry name" value="ATPase_P-typ_TM_dom_sf"/>
</dbReference>
<keyword evidence="5" id="KW-0067">ATP-binding</keyword>
<evidence type="ECO:0000259" key="11">
    <source>
        <dbReference type="SMART" id="SM00831"/>
    </source>
</evidence>
<evidence type="ECO:0000256" key="10">
    <source>
        <dbReference type="SAM" id="Phobius"/>
    </source>
</evidence>
<dbReference type="Proteomes" id="UP001479436">
    <property type="component" value="Unassembled WGS sequence"/>
</dbReference>
<feature type="transmembrane region" description="Helical" evidence="10">
    <location>
        <begin position="928"/>
        <end position="955"/>
    </location>
</feature>
<keyword evidence="2" id="KW-1003">Cell membrane</keyword>
<evidence type="ECO:0000256" key="9">
    <source>
        <dbReference type="SAM" id="MobiDB-lite"/>
    </source>
</evidence>
<evidence type="ECO:0000256" key="8">
    <source>
        <dbReference type="ARBA" id="ARBA00023136"/>
    </source>
</evidence>
<dbReference type="SUPFAM" id="SSF81653">
    <property type="entry name" value="Calcium ATPase, transduction domain A"/>
    <property type="match status" value="1"/>
</dbReference>
<evidence type="ECO:0000256" key="2">
    <source>
        <dbReference type="ARBA" id="ARBA00022475"/>
    </source>
</evidence>
<dbReference type="SUPFAM" id="SSF56784">
    <property type="entry name" value="HAD-like"/>
    <property type="match status" value="1"/>
</dbReference>
<feature type="transmembrane region" description="Helical" evidence="10">
    <location>
        <begin position="332"/>
        <end position="354"/>
    </location>
</feature>
<dbReference type="SUPFAM" id="SSF81665">
    <property type="entry name" value="Calcium ATPase, transmembrane domain M"/>
    <property type="match status" value="1"/>
</dbReference>
<dbReference type="SUPFAM" id="SSF81660">
    <property type="entry name" value="Metal cation-transporting ATPase, ATP-binding domain N"/>
    <property type="match status" value="1"/>
</dbReference>
<feature type="transmembrane region" description="Helical" evidence="10">
    <location>
        <begin position="1066"/>
        <end position="1082"/>
    </location>
</feature>
<accession>A0ABR2VZX6</accession>
<dbReference type="InterPro" id="IPR018303">
    <property type="entry name" value="ATPase_P-typ_P_site"/>
</dbReference>
<gene>
    <name evidence="12" type="ORF">K7432_007537</name>
</gene>
<dbReference type="PRINTS" id="PR00119">
    <property type="entry name" value="CATATPASE"/>
</dbReference>
<dbReference type="Gene3D" id="3.40.50.1000">
    <property type="entry name" value="HAD superfamily/HAD-like"/>
    <property type="match status" value="1"/>
</dbReference>
<dbReference type="Pfam" id="PF00122">
    <property type="entry name" value="E1-E2_ATPase"/>
    <property type="match status" value="1"/>
</dbReference>
<evidence type="ECO:0000313" key="12">
    <source>
        <dbReference type="EMBL" id="KAK9711850.1"/>
    </source>
</evidence>
<dbReference type="PROSITE" id="PS00154">
    <property type="entry name" value="ATPASE_E1_E2"/>
    <property type="match status" value="1"/>
</dbReference>
<feature type="region of interest" description="Disordered" evidence="9">
    <location>
        <begin position="1"/>
        <end position="26"/>
    </location>
</feature>
<evidence type="ECO:0000256" key="3">
    <source>
        <dbReference type="ARBA" id="ARBA00022692"/>
    </source>
</evidence>
<dbReference type="InterPro" id="IPR023299">
    <property type="entry name" value="ATPase_P-typ_cyto_dom_N"/>
</dbReference>
<dbReference type="SFLD" id="SFLDS00003">
    <property type="entry name" value="Haloacid_Dehalogenase"/>
    <property type="match status" value="1"/>
</dbReference>
<dbReference type="Pfam" id="PF08282">
    <property type="entry name" value="Hydrolase_3"/>
    <property type="match status" value="1"/>
</dbReference>
<sequence>MSNSGPAPVDEIESTPHYAPPSFRDVEQEKRRARTLVIEFKTLLTYVREIIAKRGNSKSASKEMGASAAISQQIGQDEADVDFHLIDTLTLEERFETSFKKGLSNTKAEERLAQWGPNTLSPPPSRLLAKLANYFLGGFCWLLWIAAVLAFLAYKPIGNPNPDPTNLGLGIVVLIVIFLQAAFTAYQDYSSDKVMKSVQSMLPSSATVLRDGSWAPIPASNLVVGDLVKVKYGVKISADIRLIDVSAMRVDQSVLTGECEPVTMTIHSTSATYLESHNIALMGTLVTNGEGVGVVIATGDATVMGKIARLSSTGSGKNGGEEQSLLQKDIALFVRIIASMAITTGVLIMIIWGAWLRPTYPTFISFSEVLVNTIGVIVAFVPDGLPFAITLTLTLVARRMAKNKVLVKNLSTVETLGAVNVLASDKTGTLTQNKMIAKHIWMNGSSFTISECNDLHNQHAGIQTFITVTGMCNGAEFTQPKTGNSNHISTDEQPVIGDATDIALLRASEQVIGIDQLHSQYSILHEIPFNSRNKWMLTLVQANPINGEEPKAPELFTKGAPDFLLGKCTHIMSHTGEVSPLDTESIRRLEKQQEEWSNNGERVLLICRKVVKEEKEIPVDWEDEYLVDRMRSGLCILGLVGIVDPPRDETLNVVQVCRGAGIRLFMVTGDHGATAAAIAKQVGIFTYPELHTGADITSKCSVEVFTDAHDYRAVTPVDDDSSTRVGSSIEAGRTNIPLASDFKKVSLLLTGSDLPNFVDNHWDRIFEYEEIVFSRTTPEQKLRIVEEFRARGSVVGVTGDGVNDAPALKRAHIGIAMGGGSEVAVAAAHMVLLDNNFSSILVSLESGRLVFENLKKCLLYMLPAGSFAEMIPVLTNMFFGLPLPLSPFLMLVICVLTDVPPAIGLVLEKPERDLLKRKPRDAKHDRLVNWRLLIHAYFMVGMIETLVGHILYFFFMTTQGGLKVSDLFFAFDKWQAGYHGKTASQLQELTYGGQSVMFISLVMCQAFGNLLSTRTRYLSFFQHNPLQKPTRNLGLIVAQVVSLSFAVLVIHVPFFQQQFNTRAVPVGYWFAPLVGALLIFLLDEFRKFRNRTNPKGVLARLAW</sequence>
<keyword evidence="8 10" id="KW-0472">Membrane</keyword>
<protein>
    <recommendedName>
        <fullName evidence="11">Cation-transporting P-type ATPase N-terminal domain-containing protein</fullName>
    </recommendedName>
</protein>
<feature type="transmembrane region" description="Helical" evidence="10">
    <location>
        <begin position="1033"/>
        <end position="1054"/>
    </location>
</feature>
<name>A0ABR2VZX6_9FUNG</name>
<proteinExistence type="predicted"/>
<dbReference type="Gene3D" id="1.20.1110.10">
    <property type="entry name" value="Calcium-transporting ATPase, transmembrane domain"/>
    <property type="match status" value="1"/>
</dbReference>
<dbReference type="PANTHER" id="PTHR43294:SF21">
    <property type="entry name" value="CATION TRANSPORTING ATPASE"/>
    <property type="match status" value="1"/>
</dbReference>
<dbReference type="Pfam" id="PF00689">
    <property type="entry name" value="Cation_ATPase_C"/>
    <property type="match status" value="1"/>
</dbReference>
<keyword evidence="7 10" id="KW-1133">Transmembrane helix</keyword>
<dbReference type="InterPro" id="IPR001757">
    <property type="entry name" value="P_typ_ATPase"/>
</dbReference>
<keyword evidence="3 10" id="KW-0812">Transmembrane</keyword>
<dbReference type="PANTHER" id="PTHR43294">
    <property type="entry name" value="SODIUM/POTASSIUM-TRANSPORTING ATPASE SUBUNIT ALPHA"/>
    <property type="match status" value="1"/>
</dbReference>
<reference evidence="12 13" key="1">
    <citation type="submission" date="2023-04" db="EMBL/GenBank/DDBJ databases">
        <title>Genome of Basidiobolus ranarum AG-B5.</title>
        <authorList>
            <person name="Stajich J.E."/>
            <person name="Carter-House D."/>
            <person name="Gryganskyi A."/>
        </authorList>
    </citation>
    <scope>NUCLEOTIDE SEQUENCE [LARGE SCALE GENOMIC DNA]</scope>
    <source>
        <strain evidence="12 13">AG-B5</strain>
    </source>
</reference>
<dbReference type="PRINTS" id="PR00121">
    <property type="entry name" value="NAKATPASE"/>
</dbReference>
<evidence type="ECO:0000256" key="6">
    <source>
        <dbReference type="ARBA" id="ARBA00022967"/>
    </source>
</evidence>
<dbReference type="SFLD" id="SFLDF00027">
    <property type="entry name" value="p-type_atpase"/>
    <property type="match status" value="1"/>
</dbReference>
<dbReference type="InterPro" id="IPR004014">
    <property type="entry name" value="ATPase_P-typ_cation-transptr_N"/>
</dbReference>
<dbReference type="InterPro" id="IPR008250">
    <property type="entry name" value="ATPase_P-typ_transduc_dom_A_sf"/>
</dbReference>
<dbReference type="InterPro" id="IPR050510">
    <property type="entry name" value="Cation_transp_ATPase_P-type"/>
</dbReference>
<dbReference type="EMBL" id="JASJQH010007252">
    <property type="protein sequence ID" value="KAK9711850.1"/>
    <property type="molecule type" value="Genomic_DNA"/>
</dbReference>
<keyword evidence="13" id="KW-1185">Reference proteome</keyword>
<dbReference type="InterPro" id="IPR059000">
    <property type="entry name" value="ATPase_P-type_domA"/>
</dbReference>
<feature type="transmembrane region" description="Helical" evidence="10">
    <location>
        <begin position="166"/>
        <end position="186"/>
    </location>
</feature>
<feature type="transmembrane region" description="Helical" evidence="10">
    <location>
        <begin position="885"/>
        <end position="907"/>
    </location>
</feature>
<evidence type="ECO:0000256" key="4">
    <source>
        <dbReference type="ARBA" id="ARBA00022741"/>
    </source>
</evidence>
<evidence type="ECO:0000256" key="7">
    <source>
        <dbReference type="ARBA" id="ARBA00022989"/>
    </source>
</evidence>
<keyword evidence="4" id="KW-0547">Nucleotide-binding</keyword>